<gene>
    <name evidence="14" type="ORF">EKH80_12290</name>
</gene>
<feature type="transmembrane region" description="Helical" evidence="13">
    <location>
        <begin position="21"/>
        <end position="38"/>
    </location>
</feature>
<keyword evidence="15" id="KW-1185">Reference proteome</keyword>
<evidence type="ECO:0000256" key="6">
    <source>
        <dbReference type="ARBA" id="ARBA00022826"/>
    </source>
</evidence>
<dbReference type="Pfam" id="PF06736">
    <property type="entry name" value="TMEM175"/>
    <property type="match status" value="1"/>
</dbReference>
<comment type="subcellular location">
    <subcellularLocation>
        <location evidence="1">Membrane</location>
        <topology evidence="1">Multi-pass membrane protein</topology>
    </subcellularLocation>
</comment>
<accession>A0A432M4Z7</accession>
<evidence type="ECO:0000256" key="4">
    <source>
        <dbReference type="ARBA" id="ARBA00022538"/>
    </source>
</evidence>
<dbReference type="EMBL" id="RYYV01000008">
    <property type="protein sequence ID" value="RUL74858.1"/>
    <property type="molecule type" value="Genomic_DNA"/>
</dbReference>
<sequence length="234" mass="26348">MSEQHDAAQGGRVEVHRLDGFIDAAFAFAISVLAIAGAEVPHSLHDFALALYRIPAFACSFASLMVFWHQQVRWRDRFRLHDKTSMLLSLMLVFFALIFVYPLNLLFQGMFSALYALFAHQELPGAPSIDSLRDVKELYLCYALAYACMAGCIACLYHHSLRTVNMPHADRIDARKLFYMWAIAVCVASLSIVVTLVVPDTPWGASLPGFVYMLLTPLYWLLGRWAKQAKLRAA</sequence>
<keyword evidence="5 13" id="KW-0812">Transmembrane</keyword>
<evidence type="ECO:0000256" key="13">
    <source>
        <dbReference type="SAM" id="Phobius"/>
    </source>
</evidence>
<comment type="catalytic activity">
    <reaction evidence="12">
        <text>K(+)(in) = K(+)(out)</text>
        <dbReference type="Rhea" id="RHEA:29463"/>
        <dbReference type="ChEBI" id="CHEBI:29103"/>
    </reaction>
</comment>
<comment type="similarity">
    <text evidence="2">Belongs to the TMEM175 family.</text>
</comment>
<dbReference type="GO" id="GO:0005267">
    <property type="term" value="F:potassium channel activity"/>
    <property type="evidence" value="ECO:0007669"/>
    <property type="project" value="UniProtKB-KW"/>
</dbReference>
<evidence type="ECO:0000313" key="14">
    <source>
        <dbReference type="EMBL" id="RUL74858.1"/>
    </source>
</evidence>
<evidence type="ECO:0000256" key="3">
    <source>
        <dbReference type="ARBA" id="ARBA00022448"/>
    </source>
</evidence>
<feature type="transmembrane region" description="Helical" evidence="13">
    <location>
        <begin position="50"/>
        <end position="69"/>
    </location>
</feature>
<proteinExistence type="inferred from homology"/>
<keyword evidence="6" id="KW-0631">Potassium channel</keyword>
<evidence type="ECO:0000256" key="2">
    <source>
        <dbReference type="ARBA" id="ARBA00006920"/>
    </source>
</evidence>
<evidence type="ECO:0000256" key="11">
    <source>
        <dbReference type="ARBA" id="ARBA00023303"/>
    </source>
</evidence>
<dbReference type="InterPro" id="IPR010617">
    <property type="entry name" value="TMEM175-like"/>
</dbReference>
<feature type="transmembrane region" description="Helical" evidence="13">
    <location>
        <begin position="90"/>
        <end position="118"/>
    </location>
</feature>
<evidence type="ECO:0000256" key="7">
    <source>
        <dbReference type="ARBA" id="ARBA00022958"/>
    </source>
</evidence>
<dbReference type="GO" id="GO:0015252">
    <property type="term" value="F:proton channel activity"/>
    <property type="evidence" value="ECO:0007669"/>
    <property type="project" value="InterPro"/>
</dbReference>
<protein>
    <submittedName>
        <fullName evidence="14">DUF1211 domain-containing protein</fullName>
    </submittedName>
</protein>
<comment type="caution">
    <text evidence="14">The sequence shown here is derived from an EMBL/GenBank/DDBJ whole genome shotgun (WGS) entry which is preliminary data.</text>
</comment>
<dbReference type="GO" id="GO:0016020">
    <property type="term" value="C:membrane"/>
    <property type="evidence" value="ECO:0007669"/>
    <property type="project" value="UniProtKB-SubCell"/>
</dbReference>
<evidence type="ECO:0000256" key="5">
    <source>
        <dbReference type="ARBA" id="ARBA00022692"/>
    </source>
</evidence>
<dbReference type="Proteomes" id="UP000274358">
    <property type="component" value="Unassembled WGS sequence"/>
</dbReference>
<dbReference type="OrthoDB" id="7570568at2"/>
<keyword evidence="8 13" id="KW-1133">Transmembrane helix</keyword>
<evidence type="ECO:0000313" key="15">
    <source>
        <dbReference type="Proteomes" id="UP000274358"/>
    </source>
</evidence>
<keyword evidence="9" id="KW-0406">Ion transport</keyword>
<dbReference type="RefSeq" id="WP_126685054.1">
    <property type="nucleotide sequence ID" value="NZ_RYYV01000008.1"/>
</dbReference>
<organism evidence="14 15">
    <name type="scientific">Dyella choica</name>
    <dbReference type="NCBI Taxonomy" id="1927959"/>
    <lineage>
        <taxon>Bacteria</taxon>
        <taxon>Pseudomonadati</taxon>
        <taxon>Pseudomonadota</taxon>
        <taxon>Gammaproteobacteria</taxon>
        <taxon>Lysobacterales</taxon>
        <taxon>Rhodanobacteraceae</taxon>
        <taxon>Dyella</taxon>
    </lineage>
</organism>
<evidence type="ECO:0000256" key="9">
    <source>
        <dbReference type="ARBA" id="ARBA00023065"/>
    </source>
</evidence>
<evidence type="ECO:0000256" key="12">
    <source>
        <dbReference type="ARBA" id="ARBA00034430"/>
    </source>
</evidence>
<evidence type="ECO:0000256" key="10">
    <source>
        <dbReference type="ARBA" id="ARBA00023136"/>
    </source>
</evidence>
<name>A0A432M4Z7_9GAMM</name>
<keyword evidence="11" id="KW-0407">Ion channel</keyword>
<evidence type="ECO:0000256" key="1">
    <source>
        <dbReference type="ARBA" id="ARBA00004141"/>
    </source>
</evidence>
<keyword evidence="7" id="KW-0630">Potassium</keyword>
<keyword evidence="4" id="KW-0633">Potassium transport</keyword>
<keyword evidence="10 13" id="KW-0472">Membrane</keyword>
<keyword evidence="3" id="KW-0813">Transport</keyword>
<reference evidence="14 15" key="1">
    <citation type="submission" date="2018-12" db="EMBL/GenBank/DDBJ databases">
        <title>Dyella dinghuensis sp. nov. DHOA06 and Dyella choica sp. nov. 4M-K27, isolated from forest soil.</title>
        <authorList>
            <person name="Qiu L.-H."/>
            <person name="Gao Z.-H."/>
        </authorList>
    </citation>
    <scope>NUCLEOTIDE SEQUENCE [LARGE SCALE GENOMIC DNA]</scope>
    <source>
        <strain evidence="14 15">4M-K27</strain>
    </source>
</reference>
<feature type="transmembrane region" description="Helical" evidence="13">
    <location>
        <begin position="178"/>
        <end position="197"/>
    </location>
</feature>
<evidence type="ECO:0000256" key="8">
    <source>
        <dbReference type="ARBA" id="ARBA00022989"/>
    </source>
</evidence>
<dbReference type="AlphaFoldDB" id="A0A432M4Z7"/>
<feature type="transmembrane region" description="Helical" evidence="13">
    <location>
        <begin position="203"/>
        <end position="222"/>
    </location>
</feature>
<feature type="transmembrane region" description="Helical" evidence="13">
    <location>
        <begin position="138"/>
        <end position="157"/>
    </location>
</feature>